<accession>H2Y450</accession>
<dbReference type="HOGENOM" id="CLU_1634812_0_0_1"/>
<dbReference type="InParanoid" id="H2Y450"/>
<evidence type="ECO:0000313" key="2">
    <source>
        <dbReference type="Proteomes" id="UP000007875"/>
    </source>
</evidence>
<proteinExistence type="predicted"/>
<evidence type="ECO:0000313" key="1">
    <source>
        <dbReference type="Ensembl" id="ENSCSAVP00000000098.1"/>
    </source>
</evidence>
<keyword evidence="2" id="KW-1185">Reference proteome</keyword>
<dbReference type="Proteomes" id="UP000007875">
    <property type="component" value="Unassembled WGS sequence"/>
</dbReference>
<reference evidence="1" key="2">
    <citation type="submission" date="2025-08" db="UniProtKB">
        <authorList>
            <consortium name="Ensembl"/>
        </authorList>
    </citation>
    <scope>IDENTIFICATION</scope>
</reference>
<reference evidence="1" key="3">
    <citation type="submission" date="2025-09" db="UniProtKB">
        <authorList>
            <consortium name="Ensembl"/>
        </authorList>
    </citation>
    <scope>IDENTIFICATION</scope>
</reference>
<dbReference type="Ensembl" id="ENSCSAVT00000000099.1">
    <property type="protein sequence ID" value="ENSCSAVP00000000098.1"/>
    <property type="gene ID" value="ENSCSAVG00000000043.1"/>
</dbReference>
<dbReference type="PANTHER" id="PTHR47664">
    <property type="entry name" value="NLPC_P60 DOMAIN-CONTAINING PROTEIN"/>
    <property type="match status" value="1"/>
</dbReference>
<dbReference type="PANTHER" id="PTHR47664:SF1">
    <property type="entry name" value="CHROMOSOME UNDETERMINED SCAFFOLD_14, WHOLE GENOME SHOTGUN SEQUENCE"/>
    <property type="match status" value="1"/>
</dbReference>
<sequence length="162" mass="18281">MMPLIWSPGIWCLSPGDISTRKLDVSCTMSSTWRCGLGDCDKTIGARWHNGTVQVFDSYKFESKSYGNMRYHLRSIETWLNGVCRSFCPQHPWKVTSQLKPSKKSIFYCDVTPDSDVEDASDEDSSPQDVAPSNTDYDVIVRSMVNTAVCCALAEIHREQLL</sequence>
<organism evidence="1 2">
    <name type="scientific">Ciona savignyi</name>
    <name type="common">Pacific transparent sea squirt</name>
    <dbReference type="NCBI Taxonomy" id="51511"/>
    <lineage>
        <taxon>Eukaryota</taxon>
        <taxon>Metazoa</taxon>
        <taxon>Chordata</taxon>
        <taxon>Tunicata</taxon>
        <taxon>Ascidiacea</taxon>
        <taxon>Phlebobranchia</taxon>
        <taxon>Cionidae</taxon>
        <taxon>Ciona</taxon>
    </lineage>
</organism>
<name>H2Y450_CIOSA</name>
<protein>
    <submittedName>
        <fullName evidence="1">Uncharacterized protein</fullName>
    </submittedName>
</protein>
<dbReference type="AlphaFoldDB" id="H2Y450"/>
<dbReference type="STRING" id="51511.ENSCSAVP00000000098"/>
<reference evidence="2" key="1">
    <citation type="submission" date="2003-08" db="EMBL/GenBank/DDBJ databases">
        <authorList>
            <person name="Birren B."/>
            <person name="Nusbaum C."/>
            <person name="Abebe A."/>
            <person name="Abouelleil A."/>
            <person name="Adekoya E."/>
            <person name="Ait-zahra M."/>
            <person name="Allen N."/>
            <person name="Allen T."/>
            <person name="An P."/>
            <person name="Anderson M."/>
            <person name="Anderson S."/>
            <person name="Arachchi H."/>
            <person name="Armbruster J."/>
            <person name="Bachantsang P."/>
            <person name="Baldwin J."/>
            <person name="Barry A."/>
            <person name="Bayul T."/>
            <person name="Blitshsteyn B."/>
            <person name="Bloom T."/>
            <person name="Blye J."/>
            <person name="Boguslavskiy L."/>
            <person name="Borowsky M."/>
            <person name="Boukhgalter B."/>
            <person name="Brunache A."/>
            <person name="Butler J."/>
            <person name="Calixte N."/>
            <person name="Calvo S."/>
            <person name="Camarata J."/>
            <person name="Campo K."/>
            <person name="Chang J."/>
            <person name="Cheshatsang Y."/>
            <person name="Citroen M."/>
            <person name="Collymore A."/>
            <person name="Considine T."/>
            <person name="Cook A."/>
            <person name="Cooke P."/>
            <person name="Corum B."/>
            <person name="Cuomo C."/>
            <person name="David R."/>
            <person name="Dawoe T."/>
            <person name="Degray S."/>
            <person name="Dodge S."/>
            <person name="Dooley K."/>
            <person name="Dorje P."/>
            <person name="Dorjee K."/>
            <person name="Dorris L."/>
            <person name="Duffey N."/>
            <person name="Dupes A."/>
            <person name="Elkins T."/>
            <person name="Engels R."/>
            <person name="Erickson J."/>
            <person name="Farina A."/>
            <person name="Faro S."/>
            <person name="Ferreira P."/>
            <person name="Fischer H."/>
            <person name="Fitzgerald M."/>
            <person name="Foley K."/>
            <person name="Gage D."/>
            <person name="Galagan J."/>
            <person name="Gearin G."/>
            <person name="Gnerre S."/>
            <person name="Gnirke A."/>
            <person name="Goyette A."/>
            <person name="Graham J."/>
            <person name="Grandbois E."/>
            <person name="Gyaltsen K."/>
            <person name="Hafez N."/>
            <person name="Hagopian D."/>
            <person name="Hagos B."/>
            <person name="Hall J."/>
            <person name="Hatcher B."/>
            <person name="Heller A."/>
            <person name="Higgins H."/>
            <person name="Honan T."/>
            <person name="Horn A."/>
            <person name="Houde N."/>
            <person name="Hughes L."/>
            <person name="Hulme W."/>
            <person name="Husby E."/>
            <person name="Iliev I."/>
            <person name="Jaffe D."/>
            <person name="Jones C."/>
            <person name="Kamal M."/>
            <person name="Kamat A."/>
            <person name="Kamvysselis M."/>
            <person name="Karlsson E."/>
            <person name="Kells C."/>
            <person name="Kieu A."/>
            <person name="Kisner P."/>
            <person name="Kodira C."/>
            <person name="Kulbokas E."/>
            <person name="Labutti K."/>
            <person name="Lama D."/>
            <person name="Landers T."/>
            <person name="Leger J."/>
            <person name="Levine S."/>
            <person name="Lewis D."/>
            <person name="Lewis T."/>
            <person name="Lindblad-toh K."/>
            <person name="Liu X."/>
            <person name="Lokyitsang T."/>
            <person name="Lokyitsang Y."/>
            <person name="Lucien O."/>
            <person name="Lui A."/>
            <person name="Ma L.J."/>
            <person name="Mabbitt R."/>
            <person name="Macdonald J."/>
            <person name="Maclean C."/>
            <person name="Major J."/>
            <person name="Manning J."/>
            <person name="Marabella R."/>
            <person name="Maru K."/>
            <person name="Matthews C."/>
            <person name="Mauceli E."/>
            <person name="Mccarthy M."/>
            <person name="Mcdonough S."/>
            <person name="Mcghee T."/>
            <person name="Meldrim J."/>
            <person name="Meneus L."/>
            <person name="Mesirov J."/>
            <person name="Mihalev A."/>
            <person name="Mihova T."/>
            <person name="Mikkelsen T."/>
            <person name="Mlenga V."/>
            <person name="Moru K."/>
            <person name="Mozes J."/>
            <person name="Mulrain L."/>
            <person name="Munson G."/>
            <person name="Naylor J."/>
            <person name="Newes C."/>
            <person name="Nguyen C."/>
            <person name="Nguyen N."/>
            <person name="Nguyen T."/>
            <person name="Nicol R."/>
            <person name="Nielsen C."/>
            <person name="Nizzari M."/>
            <person name="Norbu C."/>
            <person name="Norbu N."/>
            <person name="O'donnell P."/>
            <person name="Okoawo O."/>
            <person name="O'leary S."/>
            <person name="Omotosho B."/>
            <person name="O'neill K."/>
            <person name="Osman S."/>
            <person name="Parker S."/>
            <person name="Perrin D."/>
            <person name="Phunkhang P."/>
            <person name="Piqani B."/>
            <person name="Purcell S."/>
            <person name="Rachupka T."/>
            <person name="Ramasamy U."/>
            <person name="Rameau R."/>
            <person name="Ray V."/>
            <person name="Raymond C."/>
            <person name="Retta R."/>
            <person name="Richardson S."/>
            <person name="Rise C."/>
            <person name="Rodriguez J."/>
            <person name="Rogers J."/>
            <person name="Rogov P."/>
            <person name="Rutman M."/>
            <person name="Schupbach R."/>
            <person name="Seaman C."/>
            <person name="Settipalli S."/>
            <person name="Sharpe T."/>
            <person name="Sheridan J."/>
            <person name="Sherpa N."/>
            <person name="Shi J."/>
            <person name="Smirnov S."/>
            <person name="Smith C."/>
            <person name="Sougnez C."/>
            <person name="Spencer B."/>
            <person name="Stalker J."/>
            <person name="Stange-thomann N."/>
            <person name="Stavropoulos S."/>
            <person name="Stetson K."/>
            <person name="Stone C."/>
            <person name="Stone S."/>
            <person name="Stubbs M."/>
            <person name="Talamas J."/>
            <person name="Tchuinga P."/>
            <person name="Tenzing P."/>
            <person name="Tesfaye S."/>
            <person name="Theodore J."/>
            <person name="Thoulutsang Y."/>
            <person name="Topham K."/>
            <person name="Towey S."/>
            <person name="Tsamla T."/>
            <person name="Tsomo N."/>
            <person name="Vallee D."/>
            <person name="Vassiliev H."/>
            <person name="Venkataraman V."/>
            <person name="Vinson J."/>
            <person name="Vo A."/>
            <person name="Wade C."/>
            <person name="Wang S."/>
            <person name="Wangchuk T."/>
            <person name="Wangdi T."/>
            <person name="Whittaker C."/>
            <person name="Wilkinson J."/>
            <person name="Wu Y."/>
            <person name="Wyman D."/>
            <person name="Yadav S."/>
            <person name="Yang S."/>
            <person name="Yang X."/>
            <person name="Yeager S."/>
            <person name="Yee E."/>
            <person name="Young G."/>
            <person name="Zainoun J."/>
            <person name="Zembeck L."/>
            <person name="Zimmer A."/>
            <person name="Zody M."/>
            <person name="Lander E."/>
        </authorList>
    </citation>
    <scope>NUCLEOTIDE SEQUENCE [LARGE SCALE GENOMIC DNA]</scope>
</reference>